<dbReference type="Pfam" id="PF13302">
    <property type="entry name" value="Acetyltransf_3"/>
    <property type="match status" value="1"/>
</dbReference>
<comment type="caution">
    <text evidence="2">The sequence shown here is derived from an EMBL/GenBank/DDBJ whole genome shotgun (WGS) entry which is preliminary data.</text>
</comment>
<accession>W4M0Z4</accession>
<dbReference type="PANTHER" id="PTHR43792">
    <property type="entry name" value="GNAT FAMILY, PUTATIVE (AFU_ORTHOLOGUE AFUA_3G00765)-RELATED-RELATED"/>
    <property type="match status" value="1"/>
</dbReference>
<dbReference type="AlphaFoldDB" id="W4M0Z4"/>
<dbReference type="InterPro" id="IPR000182">
    <property type="entry name" value="GNAT_dom"/>
</dbReference>
<dbReference type="SUPFAM" id="SSF55729">
    <property type="entry name" value="Acyl-CoA N-acyltransferases (Nat)"/>
    <property type="match status" value="1"/>
</dbReference>
<protein>
    <recommendedName>
        <fullName evidence="1">N-acetyltransferase domain-containing protein</fullName>
    </recommendedName>
</protein>
<dbReference type="PANTHER" id="PTHR43792:SF1">
    <property type="entry name" value="N-ACETYLTRANSFERASE DOMAIN-CONTAINING PROTEIN"/>
    <property type="match status" value="1"/>
</dbReference>
<dbReference type="InterPro" id="IPR051531">
    <property type="entry name" value="N-acetyltransferase"/>
</dbReference>
<dbReference type="GO" id="GO:0016747">
    <property type="term" value="F:acyltransferase activity, transferring groups other than amino-acyl groups"/>
    <property type="evidence" value="ECO:0007669"/>
    <property type="project" value="InterPro"/>
</dbReference>
<evidence type="ECO:0000259" key="1">
    <source>
        <dbReference type="PROSITE" id="PS51186"/>
    </source>
</evidence>
<dbReference type="HOGENOM" id="CLU_013985_3_1_7"/>
<sequence length="180" mass="20618">MMQRLLQTQRLMLQPVQAGEAAEIHAIFAQPGVYRYLTEGVPMPLTWVAGIIRDSEATFEARGLGLWSVREHSAQPIIGLTGYRDFYDPPVFELFYALLPAYWHRGLATEMARAVIAYAFTHQYLSEILASTDEPNRASARVMTRLGMRQHGRTPVTEADDICWDQLHFILSYDDWWAAR</sequence>
<dbReference type="Proteomes" id="UP000019140">
    <property type="component" value="Unassembled WGS sequence"/>
</dbReference>
<dbReference type="Gene3D" id="3.40.630.30">
    <property type="match status" value="1"/>
</dbReference>
<organism evidence="2 3">
    <name type="scientific">Candidatus Entotheonella gemina</name>
    <dbReference type="NCBI Taxonomy" id="1429439"/>
    <lineage>
        <taxon>Bacteria</taxon>
        <taxon>Pseudomonadati</taxon>
        <taxon>Nitrospinota/Tectimicrobiota group</taxon>
        <taxon>Candidatus Tectimicrobiota</taxon>
        <taxon>Candidatus Entotheonellia</taxon>
        <taxon>Candidatus Entotheonellales</taxon>
        <taxon>Candidatus Entotheonellaceae</taxon>
        <taxon>Candidatus Entotheonella</taxon>
    </lineage>
</organism>
<gene>
    <name evidence="2" type="ORF">ETSY2_33805</name>
</gene>
<evidence type="ECO:0000313" key="3">
    <source>
        <dbReference type="Proteomes" id="UP000019140"/>
    </source>
</evidence>
<feature type="domain" description="N-acetyltransferase" evidence="1">
    <location>
        <begin position="11"/>
        <end position="176"/>
    </location>
</feature>
<keyword evidence="3" id="KW-1185">Reference proteome</keyword>
<dbReference type="EMBL" id="AZHX01001447">
    <property type="protein sequence ID" value="ETX03327.1"/>
    <property type="molecule type" value="Genomic_DNA"/>
</dbReference>
<reference evidence="2 3" key="1">
    <citation type="journal article" date="2014" name="Nature">
        <title>An environmental bacterial taxon with a large and distinct metabolic repertoire.</title>
        <authorList>
            <person name="Wilson M.C."/>
            <person name="Mori T."/>
            <person name="Ruckert C."/>
            <person name="Uria A.R."/>
            <person name="Helf M.J."/>
            <person name="Takada K."/>
            <person name="Gernert C."/>
            <person name="Steffens U.A."/>
            <person name="Heycke N."/>
            <person name="Schmitt S."/>
            <person name="Rinke C."/>
            <person name="Helfrich E.J."/>
            <person name="Brachmann A.O."/>
            <person name="Gurgui C."/>
            <person name="Wakimoto T."/>
            <person name="Kracht M."/>
            <person name="Crusemann M."/>
            <person name="Hentschel U."/>
            <person name="Abe I."/>
            <person name="Matsunaga S."/>
            <person name="Kalinowski J."/>
            <person name="Takeyama H."/>
            <person name="Piel J."/>
        </authorList>
    </citation>
    <scope>NUCLEOTIDE SEQUENCE [LARGE SCALE GENOMIC DNA]</scope>
    <source>
        <strain evidence="3">TSY2</strain>
    </source>
</reference>
<dbReference type="InterPro" id="IPR016181">
    <property type="entry name" value="Acyl_CoA_acyltransferase"/>
</dbReference>
<evidence type="ECO:0000313" key="2">
    <source>
        <dbReference type="EMBL" id="ETX03327.1"/>
    </source>
</evidence>
<name>W4M0Z4_9BACT</name>
<dbReference type="PROSITE" id="PS51186">
    <property type="entry name" value="GNAT"/>
    <property type="match status" value="1"/>
</dbReference>
<proteinExistence type="predicted"/>